<feature type="non-terminal residue" evidence="1">
    <location>
        <position position="1"/>
    </location>
</feature>
<proteinExistence type="predicted"/>
<dbReference type="AlphaFoldDB" id="X0YKL5"/>
<reference evidence="1" key="1">
    <citation type="journal article" date="2014" name="Front. Microbiol.">
        <title>High frequency of phylogenetically diverse reductive dehalogenase-homologous genes in deep subseafloor sedimentary metagenomes.</title>
        <authorList>
            <person name="Kawai M."/>
            <person name="Futagami T."/>
            <person name="Toyoda A."/>
            <person name="Takaki Y."/>
            <person name="Nishi S."/>
            <person name="Hori S."/>
            <person name="Arai W."/>
            <person name="Tsubouchi T."/>
            <person name="Morono Y."/>
            <person name="Uchiyama I."/>
            <person name="Ito T."/>
            <person name="Fujiyama A."/>
            <person name="Inagaki F."/>
            <person name="Takami H."/>
        </authorList>
    </citation>
    <scope>NUCLEOTIDE SEQUENCE</scope>
    <source>
        <strain evidence="1">Expedition CK06-06</strain>
    </source>
</reference>
<name>X0YKL5_9ZZZZ</name>
<organism evidence="1">
    <name type="scientific">marine sediment metagenome</name>
    <dbReference type="NCBI Taxonomy" id="412755"/>
    <lineage>
        <taxon>unclassified sequences</taxon>
        <taxon>metagenomes</taxon>
        <taxon>ecological metagenomes</taxon>
    </lineage>
</organism>
<feature type="non-terminal residue" evidence="1">
    <location>
        <position position="195"/>
    </location>
</feature>
<comment type="caution">
    <text evidence="1">The sequence shown here is derived from an EMBL/GenBank/DDBJ whole genome shotgun (WGS) entry which is preliminary data.</text>
</comment>
<dbReference type="EMBL" id="BARS01055802">
    <property type="protein sequence ID" value="GAG49093.1"/>
    <property type="molecule type" value="Genomic_DNA"/>
</dbReference>
<sequence length="195" mass="21969">APSDYVWFSYDIQLLVLEFWDAVAFYDPFTGTDGDPPDPLNWLDISSGSSYIEIWDNKLHQVLVSGTFTSAGVQLVPDVGDEDFDVIVDYDIATGPAVDFWSLQFTANDNNNTLATIIRGYYADVVTGHQYRTWEWDDGSGGYFGDILTSDVAGKLRITRVGTTWTTYYWNGSAWIQNHQFTQTTSLDNVTITIR</sequence>
<gene>
    <name evidence="1" type="ORF">S01H1_82327</name>
</gene>
<evidence type="ECO:0000313" key="1">
    <source>
        <dbReference type="EMBL" id="GAG49093.1"/>
    </source>
</evidence>
<accession>X0YKL5</accession>
<protein>
    <submittedName>
        <fullName evidence="1">Uncharacterized protein</fullName>
    </submittedName>
</protein>